<reference evidence="3 4" key="1">
    <citation type="submission" date="2019-09" db="EMBL/GenBank/DDBJ databases">
        <authorList>
            <person name="Ou C."/>
        </authorList>
    </citation>
    <scope>NUCLEOTIDE SEQUENCE [LARGE SCALE GENOMIC DNA]</scope>
    <source>
        <strain evidence="3">S2</strain>
        <tissue evidence="3">Leaf</tissue>
    </source>
</reference>
<proteinExistence type="predicted"/>
<gene>
    <name evidence="3" type="ORF">D8674_031986</name>
</gene>
<organism evidence="3 4">
    <name type="scientific">Pyrus ussuriensis x Pyrus communis</name>
    <dbReference type="NCBI Taxonomy" id="2448454"/>
    <lineage>
        <taxon>Eukaryota</taxon>
        <taxon>Viridiplantae</taxon>
        <taxon>Streptophyta</taxon>
        <taxon>Embryophyta</taxon>
        <taxon>Tracheophyta</taxon>
        <taxon>Spermatophyta</taxon>
        <taxon>Magnoliopsida</taxon>
        <taxon>eudicotyledons</taxon>
        <taxon>Gunneridae</taxon>
        <taxon>Pentapetalae</taxon>
        <taxon>rosids</taxon>
        <taxon>fabids</taxon>
        <taxon>Rosales</taxon>
        <taxon>Rosaceae</taxon>
        <taxon>Amygdaloideae</taxon>
        <taxon>Maleae</taxon>
        <taxon>Pyrus</taxon>
    </lineage>
</organism>
<evidence type="ECO:0000313" key="4">
    <source>
        <dbReference type="Proteomes" id="UP000327157"/>
    </source>
</evidence>
<dbReference type="InterPro" id="IPR000157">
    <property type="entry name" value="TIR_dom"/>
</dbReference>
<keyword evidence="1" id="KW-0520">NAD</keyword>
<dbReference type="Proteomes" id="UP000327157">
    <property type="component" value="Chromosome 7"/>
</dbReference>
<feature type="domain" description="TIR" evidence="2">
    <location>
        <begin position="12"/>
        <end position="178"/>
    </location>
</feature>
<dbReference type="GO" id="GO:0007165">
    <property type="term" value="P:signal transduction"/>
    <property type="evidence" value="ECO:0007669"/>
    <property type="project" value="InterPro"/>
</dbReference>
<dbReference type="InterPro" id="IPR035897">
    <property type="entry name" value="Toll_tir_struct_dom_sf"/>
</dbReference>
<evidence type="ECO:0000256" key="1">
    <source>
        <dbReference type="ARBA" id="ARBA00023027"/>
    </source>
</evidence>
<accession>A0A5N5F0J8</accession>
<dbReference type="SMART" id="SM00255">
    <property type="entry name" value="TIR"/>
    <property type="match status" value="1"/>
</dbReference>
<evidence type="ECO:0000313" key="3">
    <source>
        <dbReference type="EMBL" id="KAB2596536.1"/>
    </source>
</evidence>
<dbReference type="Gene3D" id="3.40.50.10140">
    <property type="entry name" value="Toll/interleukin-1 receptor homology (TIR) domain"/>
    <property type="match status" value="1"/>
</dbReference>
<name>A0A5N5F0J8_9ROSA</name>
<dbReference type="PANTHER" id="PTHR32009:SF139">
    <property type="entry name" value="TOLL-INTERLEUKIN-RESISTANCE (TIR) DOMAIN FAMILY PROTEIN"/>
    <property type="match status" value="1"/>
</dbReference>
<reference evidence="3 4" key="3">
    <citation type="submission" date="2019-11" db="EMBL/GenBank/DDBJ databases">
        <title>A de novo genome assembly of a pear dwarfing rootstock.</title>
        <authorList>
            <person name="Wang F."/>
            <person name="Wang J."/>
            <person name="Li S."/>
            <person name="Zhang Y."/>
            <person name="Fang M."/>
            <person name="Ma L."/>
            <person name="Zhao Y."/>
            <person name="Jiang S."/>
        </authorList>
    </citation>
    <scope>NUCLEOTIDE SEQUENCE [LARGE SCALE GENOMIC DNA]</scope>
    <source>
        <strain evidence="3">S2</strain>
        <tissue evidence="3">Leaf</tissue>
    </source>
</reference>
<sequence length="227" mass="25647">MDAACSSSGLGWKYEVFINFRGDDTRKGFVSHLYNALVKKPINAFMDAEKLRKGDDLSELLTAIRESRLSIVVFSQDYASSTWCLKELVQILECKDTNNQIVLPIFYEVDPSDVRKLKRKFEEAFAQHDRDSNAEREEVKGWRSALTTATSLSGWDSRKYENDVVLIEEIVEDVYRKLIDISSTSSEDNGLVDMDSHMHEMLSLLYPPGGETNNVRVVGICGMGGLC</sequence>
<dbReference type="OrthoDB" id="1905256at2759"/>
<reference evidence="4" key="2">
    <citation type="submission" date="2019-10" db="EMBL/GenBank/DDBJ databases">
        <title>A de novo genome assembly of a pear dwarfing rootstock.</title>
        <authorList>
            <person name="Wang F."/>
            <person name="Wang J."/>
            <person name="Li S."/>
            <person name="Zhang Y."/>
            <person name="Fang M."/>
            <person name="Ma L."/>
            <person name="Zhao Y."/>
            <person name="Jiang S."/>
        </authorList>
    </citation>
    <scope>NUCLEOTIDE SEQUENCE [LARGE SCALE GENOMIC DNA]</scope>
</reference>
<dbReference type="EMBL" id="SMOL01000781">
    <property type="protein sequence ID" value="KAB2596536.1"/>
    <property type="molecule type" value="Genomic_DNA"/>
</dbReference>
<comment type="caution">
    <text evidence="3">The sequence shown here is derived from an EMBL/GenBank/DDBJ whole genome shotgun (WGS) entry which is preliminary data.</text>
</comment>
<evidence type="ECO:0000259" key="2">
    <source>
        <dbReference type="PROSITE" id="PS50104"/>
    </source>
</evidence>
<dbReference type="Pfam" id="PF01582">
    <property type="entry name" value="TIR"/>
    <property type="match status" value="1"/>
</dbReference>
<dbReference type="AlphaFoldDB" id="A0A5N5F0J8"/>
<dbReference type="PROSITE" id="PS50104">
    <property type="entry name" value="TIR"/>
    <property type="match status" value="1"/>
</dbReference>
<dbReference type="FunFam" id="3.40.50.10140:FF:000007">
    <property type="entry name" value="Disease resistance protein (TIR-NBS-LRR class)"/>
    <property type="match status" value="1"/>
</dbReference>
<dbReference type="SUPFAM" id="SSF52200">
    <property type="entry name" value="Toll/Interleukin receptor TIR domain"/>
    <property type="match status" value="1"/>
</dbReference>
<keyword evidence="4" id="KW-1185">Reference proteome</keyword>
<protein>
    <submittedName>
        <fullName evidence="3">TMV resistance protein N-like</fullName>
    </submittedName>
</protein>
<dbReference type="PANTHER" id="PTHR32009">
    <property type="entry name" value="TMV RESISTANCE PROTEIN N-LIKE"/>
    <property type="match status" value="1"/>
</dbReference>